<gene>
    <name evidence="1" type="primary">Acey_s0473.g2106</name>
    <name evidence="1" type="ORF">Y032_0473g2106</name>
</gene>
<dbReference type="AlphaFoldDB" id="A0A016WYJ8"/>
<organism evidence="1 2">
    <name type="scientific">Ancylostoma ceylanicum</name>
    <dbReference type="NCBI Taxonomy" id="53326"/>
    <lineage>
        <taxon>Eukaryota</taxon>
        <taxon>Metazoa</taxon>
        <taxon>Ecdysozoa</taxon>
        <taxon>Nematoda</taxon>
        <taxon>Chromadorea</taxon>
        <taxon>Rhabditida</taxon>
        <taxon>Rhabditina</taxon>
        <taxon>Rhabditomorpha</taxon>
        <taxon>Strongyloidea</taxon>
        <taxon>Ancylostomatidae</taxon>
        <taxon>Ancylostomatinae</taxon>
        <taxon>Ancylostoma</taxon>
    </lineage>
</organism>
<evidence type="ECO:0000313" key="1">
    <source>
        <dbReference type="EMBL" id="EYC44068.1"/>
    </source>
</evidence>
<keyword evidence="2" id="KW-1185">Reference proteome</keyword>
<accession>A0A016WYJ8</accession>
<proteinExistence type="predicted"/>
<dbReference type="EMBL" id="JARK01000073">
    <property type="protein sequence ID" value="EYC44068.1"/>
    <property type="molecule type" value="Genomic_DNA"/>
</dbReference>
<evidence type="ECO:0000313" key="2">
    <source>
        <dbReference type="Proteomes" id="UP000024635"/>
    </source>
</evidence>
<evidence type="ECO:0008006" key="3">
    <source>
        <dbReference type="Google" id="ProtNLM"/>
    </source>
</evidence>
<sequence>MKPVFTADEKWCLYINIKRSPPWVDEAKQREPQPRADFHPLKTLSNAFQGKPGDDEDDLDRWLSKFFESIPV</sequence>
<dbReference type="Proteomes" id="UP000024635">
    <property type="component" value="Unassembled WGS sequence"/>
</dbReference>
<comment type="caution">
    <text evidence="1">The sequence shown here is derived from an EMBL/GenBank/DDBJ whole genome shotgun (WGS) entry which is preliminary data.</text>
</comment>
<protein>
    <recommendedName>
        <fullName evidence="3">Transposase</fullName>
    </recommendedName>
</protein>
<name>A0A016WYJ8_9BILA</name>
<reference evidence="2" key="1">
    <citation type="journal article" date="2015" name="Nat. Genet.">
        <title>The genome and transcriptome of the zoonotic hookworm Ancylostoma ceylanicum identify infection-specific gene families.</title>
        <authorList>
            <person name="Schwarz E.M."/>
            <person name="Hu Y."/>
            <person name="Antoshechkin I."/>
            <person name="Miller M.M."/>
            <person name="Sternberg P.W."/>
            <person name="Aroian R.V."/>
        </authorList>
    </citation>
    <scope>NUCLEOTIDE SEQUENCE</scope>
    <source>
        <strain evidence="2">HY135</strain>
    </source>
</reference>